<name>A0AAV4TJF1_CAEEX</name>
<organism evidence="1 2">
    <name type="scientific">Caerostris extrusa</name>
    <name type="common">Bark spider</name>
    <name type="synonym">Caerostris bankana</name>
    <dbReference type="NCBI Taxonomy" id="172846"/>
    <lineage>
        <taxon>Eukaryota</taxon>
        <taxon>Metazoa</taxon>
        <taxon>Ecdysozoa</taxon>
        <taxon>Arthropoda</taxon>
        <taxon>Chelicerata</taxon>
        <taxon>Arachnida</taxon>
        <taxon>Araneae</taxon>
        <taxon>Araneomorphae</taxon>
        <taxon>Entelegynae</taxon>
        <taxon>Araneoidea</taxon>
        <taxon>Araneidae</taxon>
        <taxon>Caerostris</taxon>
    </lineage>
</organism>
<accession>A0AAV4TJF1</accession>
<sequence>MNQHILQVKPFIKIPLMLDFFHLINNAKSKTGFILHLFYTTKQIYSSTKLPQKLEQLNLYGVSCSPTHFPRGLRDGGDLQASTQDS</sequence>
<keyword evidence="2" id="KW-1185">Reference proteome</keyword>
<dbReference type="Proteomes" id="UP001054945">
    <property type="component" value="Unassembled WGS sequence"/>
</dbReference>
<reference evidence="1 2" key="1">
    <citation type="submission" date="2021-06" db="EMBL/GenBank/DDBJ databases">
        <title>Caerostris extrusa draft genome.</title>
        <authorList>
            <person name="Kono N."/>
            <person name="Arakawa K."/>
        </authorList>
    </citation>
    <scope>NUCLEOTIDE SEQUENCE [LARGE SCALE GENOMIC DNA]</scope>
</reference>
<dbReference type="AlphaFoldDB" id="A0AAV4TJF1"/>
<evidence type="ECO:0000313" key="2">
    <source>
        <dbReference type="Proteomes" id="UP001054945"/>
    </source>
</evidence>
<protein>
    <submittedName>
        <fullName evidence="1">Uncharacterized protein</fullName>
    </submittedName>
</protein>
<comment type="caution">
    <text evidence="1">The sequence shown here is derived from an EMBL/GenBank/DDBJ whole genome shotgun (WGS) entry which is preliminary data.</text>
</comment>
<dbReference type="EMBL" id="BPLR01011287">
    <property type="protein sequence ID" value="GIY45576.1"/>
    <property type="molecule type" value="Genomic_DNA"/>
</dbReference>
<evidence type="ECO:0000313" key="1">
    <source>
        <dbReference type="EMBL" id="GIY45576.1"/>
    </source>
</evidence>
<proteinExistence type="predicted"/>
<gene>
    <name evidence="1" type="ORF">CEXT_223261</name>
</gene>